<reference evidence="2" key="1">
    <citation type="submission" date="2025-08" db="UniProtKB">
        <authorList>
            <consortium name="RefSeq"/>
        </authorList>
    </citation>
    <scope>IDENTIFICATION</scope>
</reference>
<name>A0ABM0Q657_GALVR</name>
<dbReference type="Proteomes" id="UP000694923">
    <property type="component" value="Unplaced"/>
</dbReference>
<dbReference type="GeneID" id="103584737"/>
<dbReference type="InterPro" id="IPR035428">
    <property type="entry name" value="FANCF"/>
</dbReference>
<dbReference type="RefSeq" id="XP_008563848.1">
    <property type="nucleotide sequence ID" value="XM_008565626.1"/>
</dbReference>
<dbReference type="Pfam" id="PF11107">
    <property type="entry name" value="FANCF"/>
    <property type="match status" value="1"/>
</dbReference>
<evidence type="ECO:0000313" key="2">
    <source>
        <dbReference type="RefSeq" id="XP_008563848.1"/>
    </source>
</evidence>
<dbReference type="PANTHER" id="PTHR14449">
    <property type="entry name" value="FANCONI ANEMIA GROUP F PROTEIN FANCF"/>
    <property type="match status" value="1"/>
</dbReference>
<sequence>MERLLQHLERFSEVLVVSRTTHVSTWDPATVRRALQWARFLRHVYRRFGRHGRIRTALERRLHSQWRQEGDFGTGPVPGLTNFQALGRCEIVLALRLLENRALGDAARHHLLQQMFPGPGISDANEETLQGSLARLARRRSAVHMLSLNGYRENPNLQEDSLMKTQAELLLERLQEVGEAQ</sequence>
<organism evidence="1 2">
    <name type="scientific">Galeopterus variegatus</name>
    <name type="common">Malayan flying lemur</name>
    <name type="synonym">Cynocephalus variegatus</name>
    <dbReference type="NCBI Taxonomy" id="482537"/>
    <lineage>
        <taxon>Eukaryota</taxon>
        <taxon>Metazoa</taxon>
        <taxon>Chordata</taxon>
        <taxon>Craniata</taxon>
        <taxon>Vertebrata</taxon>
        <taxon>Euteleostomi</taxon>
        <taxon>Mammalia</taxon>
        <taxon>Eutheria</taxon>
        <taxon>Euarchontoglires</taxon>
        <taxon>Dermoptera</taxon>
        <taxon>Cynocephalidae</taxon>
        <taxon>Galeopterus</taxon>
    </lineage>
</organism>
<gene>
    <name evidence="2" type="primary">LOC103584737</name>
</gene>
<accession>A0ABM0Q657</accession>
<dbReference type="PANTHER" id="PTHR14449:SF2">
    <property type="entry name" value="FANCONI ANEMIA GROUP F PROTEIN"/>
    <property type="match status" value="1"/>
</dbReference>
<feature type="non-terminal residue" evidence="2">
    <location>
        <position position="181"/>
    </location>
</feature>
<proteinExistence type="predicted"/>
<keyword evidence="1" id="KW-1185">Reference proteome</keyword>
<protein>
    <submittedName>
        <fullName evidence="2">Fanconi anemia group F protein-like</fullName>
    </submittedName>
</protein>
<evidence type="ECO:0000313" key="1">
    <source>
        <dbReference type="Proteomes" id="UP000694923"/>
    </source>
</evidence>